<keyword evidence="8" id="KW-1185">Reference proteome</keyword>
<dbReference type="Gene3D" id="3.40.30.10">
    <property type="entry name" value="Glutaredoxin"/>
    <property type="match status" value="1"/>
</dbReference>
<dbReference type="PRINTS" id="PR00160">
    <property type="entry name" value="GLUTAREDOXIN"/>
</dbReference>
<dbReference type="GO" id="GO:0034599">
    <property type="term" value="P:cellular response to oxidative stress"/>
    <property type="evidence" value="ECO:0007669"/>
    <property type="project" value="TreeGrafter"/>
</dbReference>
<dbReference type="OrthoDB" id="418495at2759"/>
<sequence length="179" mass="20556">MDEDDSYFFMIEDIPSITQQSRSYTDEVWRWIRNDTMNDTKLRAARERAQQELEVKAAEVRQRQVPSETPLACTDPHDFVTTLINSTPVVVFSKTYCPYCRTAKRALSTYRLPSDFYKIIELDEREDCDKILDVLLKMTKARTVPRVFINGKCVGGCDDTLAAQKNGSLDKMLKEAGVI</sequence>
<reference evidence="7 8" key="2">
    <citation type="submission" date="2018-11" db="EMBL/GenBank/DDBJ databases">
        <authorList>
            <consortium name="Pathogen Informatics"/>
        </authorList>
    </citation>
    <scope>NUCLEOTIDE SEQUENCE [LARGE SCALE GENOMIC DNA]</scope>
</reference>
<keyword evidence="4" id="KW-1015">Disulfide bond</keyword>
<dbReference type="STRING" id="103827.A0A0N5DB98"/>
<protein>
    <submittedName>
        <fullName evidence="9">Glutaredoxin domain-containing protein</fullName>
    </submittedName>
</protein>
<proteinExistence type="predicted"/>
<evidence type="ECO:0000313" key="7">
    <source>
        <dbReference type="EMBL" id="VDN08141.1"/>
    </source>
</evidence>
<dbReference type="EMBL" id="UYYF01005113">
    <property type="protein sequence ID" value="VDN08141.1"/>
    <property type="molecule type" value="Genomic_DNA"/>
</dbReference>
<dbReference type="SUPFAM" id="SSF52833">
    <property type="entry name" value="Thioredoxin-like"/>
    <property type="match status" value="1"/>
</dbReference>
<evidence type="ECO:0000256" key="5">
    <source>
        <dbReference type="ARBA" id="ARBA00023284"/>
    </source>
</evidence>
<dbReference type="Proteomes" id="UP000276776">
    <property type="component" value="Unassembled WGS sequence"/>
</dbReference>
<keyword evidence="3" id="KW-0249">Electron transport</keyword>
<feature type="domain" description="Glutaredoxin" evidence="6">
    <location>
        <begin position="89"/>
        <end position="154"/>
    </location>
</feature>
<organism evidence="9">
    <name type="scientific">Thelazia callipaeda</name>
    <name type="common">Oriental eyeworm</name>
    <name type="synonym">Parasitic nematode</name>
    <dbReference type="NCBI Taxonomy" id="103827"/>
    <lineage>
        <taxon>Eukaryota</taxon>
        <taxon>Metazoa</taxon>
        <taxon>Ecdysozoa</taxon>
        <taxon>Nematoda</taxon>
        <taxon>Chromadorea</taxon>
        <taxon>Rhabditida</taxon>
        <taxon>Spirurina</taxon>
        <taxon>Spiruromorpha</taxon>
        <taxon>Thelazioidea</taxon>
        <taxon>Thelaziidae</taxon>
        <taxon>Thelazia</taxon>
    </lineage>
</organism>
<dbReference type="InterPro" id="IPR014025">
    <property type="entry name" value="Glutaredoxin_subgr"/>
</dbReference>
<gene>
    <name evidence="7" type="ORF">TCLT_LOCUS10449</name>
</gene>
<dbReference type="AlphaFoldDB" id="A0A0N5DB98"/>
<dbReference type="InterPro" id="IPR002109">
    <property type="entry name" value="Glutaredoxin"/>
</dbReference>
<dbReference type="InterPro" id="IPR036249">
    <property type="entry name" value="Thioredoxin-like_sf"/>
</dbReference>
<dbReference type="PROSITE" id="PS51354">
    <property type="entry name" value="GLUTAREDOXIN_2"/>
    <property type="match status" value="1"/>
</dbReference>
<keyword evidence="5" id="KW-0676">Redox-active center</keyword>
<dbReference type="PROSITE" id="PS00195">
    <property type="entry name" value="GLUTAREDOXIN_1"/>
    <property type="match status" value="1"/>
</dbReference>
<dbReference type="NCBIfam" id="TIGR02180">
    <property type="entry name" value="GRX_euk"/>
    <property type="match status" value="1"/>
</dbReference>
<dbReference type="Pfam" id="PF00462">
    <property type="entry name" value="Glutaredoxin"/>
    <property type="match status" value="1"/>
</dbReference>
<dbReference type="PANTHER" id="PTHR45694">
    <property type="entry name" value="GLUTAREDOXIN 2"/>
    <property type="match status" value="1"/>
</dbReference>
<comment type="function">
    <text evidence="1">Has a glutathione-disulfide oxidoreductase activity in the presence of NADPH and glutathione reductase. Reduces low molecular weight disulfides and proteins.</text>
</comment>
<dbReference type="PANTHER" id="PTHR45694:SF18">
    <property type="entry name" value="GLUTAREDOXIN-1-RELATED"/>
    <property type="match status" value="1"/>
</dbReference>
<evidence type="ECO:0000256" key="2">
    <source>
        <dbReference type="ARBA" id="ARBA00022448"/>
    </source>
</evidence>
<evidence type="ECO:0000256" key="1">
    <source>
        <dbReference type="ARBA" id="ARBA00002549"/>
    </source>
</evidence>
<dbReference type="InterPro" id="IPR011767">
    <property type="entry name" value="GLR_AS"/>
</dbReference>
<dbReference type="GO" id="GO:0015038">
    <property type="term" value="F:glutathione disulfide oxidoreductase activity"/>
    <property type="evidence" value="ECO:0007669"/>
    <property type="project" value="TreeGrafter"/>
</dbReference>
<dbReference type="InterPro" id="IPR011899">
    <property type="entry name" value="Glutaredoxin_euk/vir"/>
</dbReference>
<dbReference type="FunFam" id="3.40.30.10:FF:000093">
    <property type="entry name" value="Glutaredoxin 2"/>
    <property type="match status" value="1"/>
</dbReference>
<evidence type="ECO:0000313" key="9">
    <source>
        <dbReference type="WBParaSite" id="TCLT_0001046001-mRNA-1"/>
    </source>
</evidence>
<keyword evidence="2" id="KW-0813">Transport</keyword>
<dbReference type="CDD" id="cd03419">
    <property type="entry name" value="GRX_GRXh_1_2_like"/>
    <property type="match status" value="1"/>
</dbReference>
<dbReference type="WBParaSite" id="TCLT_0001046001-mRNA-1">
    <property type="protein sequence ID" value="TCLT_0001046001-mRNA-1"/>
    <property type="gene ID" value="TCLT_0001046001"/>
</dbReference>
<evidence type="ECO:0000313" key="8">
    <source>
        <dbReference type="Proteomes" id="UP000276776"/>
    </source>
</evidence>
<name>A0A0N5DB98_THECL</name>
<evidence type="ECO:0000256" key="4">
    <source>
        <dbReference type="ARBA" id="ARBA00023157"/>
    </source>
</evidence>
<reference evidence="9" key="1">
    <citation type="submission" date="2017-02" db="UniProtKB">
        <authorList>
            <consortium name="WormBaseParasite"/>
        </authorList>
    </citation>
    <scope>IDENTIFICATION</scope>
</reference>
<evidence type="ECO:0000256" key="3">
    <source>
        <dbReference type="ARBA" id="ARBA00022982"/>
    </source>
</evidence>
<dbReference type="GO" id="GO:0005737">
    <property type="term" value="C:cytoplasm"/>
    <property type="evidence" value="ECO:0007669"/>
    <property type="project" value="TreeGrafter"/>
</dbReference>
<accession>A0A0N5DB98</accession>
<evidence type="ECO:0000259" key="6">
    <source>
        <dbReference type="Pfam" id="PF00462"/>
    </source>
</evidence>